<name>A0A4P7VQK5_9BACT</name>
<keyword evidence="3" id="KW-1185">Reference proteome</keyword>
<dbReference type="AlphaFoldDB" id="A0A4P7VQK5"/>
<dbReference type="OrthoDB" id="1093635at2"/>
<reference evidence="2 3" key="1">
    <citation type="submission" date="2019-02" db="EMBL/GenBank/DDBJ databases">
        <title>Isolation and identification of novel species under the genus Muribaculum.</title>
        <authorList>
            <person name="Miyake S."/>
            <person name="Ding Y."/>
            <person name="Low A."/>
            <person name="Soh M."/>
            <person name="Seedorf H."/>
        </authorList>
    </citation>
    <scope>NUCLEOTIDE SEQUENCE [LARGE SCALE GENOMIC DNA]</scope>
    <source>
        <strain evidence="2 3">TLL-A4</strain>
    </source>
</reference>
<dbReference type="KEGG" id="mgod:E7746_12080"/>
<sequence length="182" mass="20742">MKRLSITLITVAIALFSTYAAEKLTGVNGIKFGWKFDRCVEAIGDVPRKHTNSDNENEKKFYYSPAQWAGIEWNGGVLDFFNDKLYQVGFLKSTANDDKTTFNTARTHLTDLYGDPIKIQSMESNLMWRSKNGNIVMLEYVKDSNKDGATQFTTCVYFIDNKEVVKKAKKVDGELRELLKGR</sequence>
<feature type="signal peptide" evidence="1">
    <location>
        <begin position="1"/>
        <end position="20"/>
    </location>
</feature>
<evidence type="ECO:0000256" key="1">
    <source>
        <dbReference type="SAM" id="SignalP"/>
    </source>
</evidence>
<evidence type="ECO:0008006" key="4">
    <source>
        <dbReference type="Google" id="ProtNLM"/>
    </source>
</evidence>
<dbReference type="RefSeq" id="WP_136410971.1">
    <property type="nucleotide sequence ID" value="NZ_CP039393.1"/>
</dbReference>
<evidence type="ECO:0000313" key="3">
    <source>
        <dbReference type="Proteomes" id="UP000297031"/>
    </source>
</evidence>
<organism evidence="2 3">
    <name type="scientific">Muribaculum gordoncarteri</name>
    <dbReference type="NCBI Taxonomy" id="2530390"/>
    <lineage>
        <taxon>Bacteria</taxon>
        <taxon>Pseudomonadati</taxon>
        <taxon>Bacteroidota</taxon>
        <taxon>Bacteroidia</taxon>
        <taxon>Bacteroidales</taxon>
        <taxon>Muribaculaceae</taxon>
        <taxon>Muribaculum</taxon>
    </lineage>
</organism>
<dbReference type="Proteomes" id="UP000297031">
    <property type="component" value="Chromosome"/>
</dbReference>
<accession>A0A4P7VQK5</accession>
<feature type="chain" id="PRO_5020899805" description="DUF3805 domain-containing protein" evidence="1">
    <location>
        <begin position="21"/>
        <end position="182"/>
    </location>
</feature>
<gene>
    <name evidence="2" type="ORF">E7746_12080</name>
</gene>
<keyword evidence="1" id="KW-0732">Signal</keyword>
<protein>
    <recommendedName>
        <fullName evidence="4">DUF3805 domain-containing protein</fullName>
    </recommendedName>
</protein>
<evidence type="ECO:0000313" key="2">
    <source>
        <dbReference type="EMBL" id="QCD36569.1"/>
    </source>
</evidence>
<dbReference type="EMBL" id="CP039393">
    <property type="protein sequence ID" value="QCD36569.1"/>
    <property type="molecule type" value="Genomic_DNA"/>
</dbReference>
<proteinExistence type="predicted"/>